<dbReference type="AlphaFoldDB" id="A0A916U701"/>
<dbReference type="NCBIfam" id="NF033551">
    <property type="entry name" value="transpos_IS1182"/>
    <property type="match status" value="1"/>
</dbReference>
<feature type="compositionally biased region" description="Basic and acidic residues" evidence="1">
    <location>
        <begin position="251"/>
        <end position="269"/>
    </location>
</feature>
<dbReference type="EMBL" id="BMGG01000003">
    <property type="protein sequence ID" value="GGC62962.1"/>
    <property type="molecule type" value="Genomic_DNA"/>
</dbReference>
<feature type="domain" description="Transposase InsH N-terminal" evidence="3">
    <location>
        <begin position="20"/>
        <end position="112"/>
    </location>
</feature>
<organism evidence="4 5">
    <name type="scientific">Chelatococcus reniformis</name>
    <dbReference type="NCBI Taxonomy" id="1494448"/>
    <lineage>
        <taxon>Bacteria</taxon>
        <taxon>Pseudomonadati</taxon>
        <taxon>Pseudomonadota</taxon>
        <taxon>Alphaproteobacteria</taxon>
        <taxon>Hyphomicrobiales</taxon>
        <taxon>Chelatococcaceae</taxon>
        <taxon>Chelatococcus</taxon>
    </lineage>
</organism>
<evidence type="ECO:0000313" key="5">
    <source>
        <dbReference type="Proteomes" id="UP000637002"/>
    </source>
</evidence>
<evidence type="ECO:0000256" key="1">
    <source>
        <dbReference type="SAM" id="MobiDB-lite"/>
    </source>
</evidence>
<dbReference type="InterPro" id="IPR002559">
    <property type="entry name" value="Transposase_11"/>
</dbReference>
<reference evidence="4" key="2">
    <citation type="submission" date="2020-09" db="EMBL/GenBank/DDBJ databases">
        <authorList>
            <person name="Sun Q."/>
            <person name="Zhou Y."/>
        </authorList>
    </citation>
    <scope>NUCLEOTIDE SEQUENCE</scope>
    <source>
        <strain evidence="4">CGMCC 1.12919</strain>
    </source>
</reference>
<accession>A0A916U701</accession>
<dbReference type="Pfam" id="PF05598">
    <property type="entry name" value="DUF772"/>
    <property type="match status" value="1"/>
</dbReference>
<evidence type="ECO:0000259" key="3">
    <source>
        <dbReference type="Pfam" id="PF05598"/>
    </source>
</evidence>
<dbReference type="InterPro" id="IPR008490">
    <property type="entry name" value="Transposase_InsH_N"/>
</dbReference>
<dbReference type="GO" id="GO:0006313">
    <property type="term" value="P:DNA transposition"/>
    <property type="evidence" value="ECO:0007669"/>
    <property type="project" value="InterPro"/>
</dbReference>
<dbReference type="RefSeq" id="WP_188609175.1">
    <property type="nucleotide sequence ID" value="NZ_BMGG01000003.1"/>
</dbReference>
<proteinExistence type="predicted"/>
<feature type="domain" description="Transposase IS4-like" evidence="2">
    <location>
        <begin position="276"/>
        <end position="436"/>
    </location>
</feature>
<dbReference type="GO" id="GO:0004803">
    <property type="term" value="F:transposase activity"/>
    <property type="evidence" value="ECO:0007669"/>
    <property type="project" value="InterPro"/>
</dbReference>
<reference evidence="4" key="1">
    <citation type="journal article" date="2014" name="Int. J. Syst. Evol. Microbiol.">
        <title>Complete genome sequence of Corynebacterium casei LMG S-19264T (=DSM 44701T), isolated from a smear-ripened cheese.</title>
        <authorList>
            <consortium name="US DOE Joint Genome Institute (JGI-PGF)"/>
            <person name="Walter F."/>
            <person name="Albersmeier A."/>
            <person name="Kalinowski J."/>
            <person name="Ruckert C."/>
        </authorList>
    </citation>
    <scope>NUCLEOTIDE SEQUENCE</scope>
    <source>
        <strain evidence="4">CGMCC 1.12919</strain>
    </source>
</reference>
<dbReference type="GO" id="GO:0003677">
    <property type="term" value="F:DNA binding"/>
    <property type="evidence" value="ECO:0007669"/>
    <property type="project" value="InterPro"/>
</dbReference>
<comment type="caution">
    <text evidence="4">The sequence shown here is derived from an EMBL/GenBank/DDBJ whole genome shotgun (WGS) entry which is preliminary data.</text>
</comment>
<dbReference type="Proteomes" id="UP000637002">
    <property type="component" value="Unassembled WGS sequence"/>
</dbReference>
<gene>
    <name evidence="4" type="ORF">GCM10010994_21960</name>
</gene>
<evidence type="ECO:0008006" key="6">
    <source>
        <dbReference type="Google" id="ProtNLM"/>
    </source>
</evidence>
<feature type="region of interest" description="Disordered" evidence="1">
    <location>
        <begin position="221"/>
        <end position="270"/>
    </location>
</feature>
<dbReference type="PANTHER" id="PTHR33408">
    <property type="entry name" value="TRANSPOSASE"/>
    <property type="match status" value="1"/>
</dbReference>
<dbReference type="InterPro" id="IPR047629">
    <property type="entry name" value="IS1182_transpos"/>
</dbReference>
<sequence>MSKTFRAWDVDQSWLLPASVHDFVPAGHLAHFVRETVREGLDLSAILGSYEVDRGKPPYHPGMMVALLLYGYSRGIYSSRRLSQACEERVDVMAVTGLNKPDFRTIAEFRRRHLAALSELFVQVLRLCQSAGLVKLGHVAVDGTKLKANASRHKAMSYGRMKTTEAKLAAEVDAWLKAAEDADRAEDAEHGADLRGDETPDWMADKQQRLARIRRAKAELEAEAKIDPSDLDPDGPGPSSGMQERGRRKQAKDGGPPDKAQRNFTDCDSRIQPTRDGFIAGFNGQIAVDQAHQIIVAQRLATNPADYGALIPLVDQAEANLGRKLKEVSGDAGFATEANLAAMAERKVRAYLAPGRSKHGQDHAAGDRSFKDKPRMTAMAQSLKRAGRRSRYRLRKQVVEPVFGQIKQARGFRQFLLRGLAKVRGEWALICTAHNLLKLAAAAA</sequence>
<evidence type="ECO:0000259" key="2">
    <source>
        <dbReference type="Pfam" id="PF01609"/>
    </source>
</evidence>
<name>A0A916U701_9HYPH</name>
<protein>
    <recommendedName>
        <fullName evidence="6">IS1182 family transposase</fullName>
    </recommendedName>
</protein>
<feature type="region of interest" description="Disordered" evidence="1">
    <location>
        <begin position="183"/>
        <end position="202"/>
    </location>
</feature>
<keyword evidence="5" id="KW-1185">Reference proteome</keyword>
<evidence type="ECO:0000313" key="4">
    <source>
        <dbReference type="EMBL" id="GGC62962.1"/>
    </source>
</evidence>
<dbReference type="Pfam" id="PF01609">
    <property type="entry name" value="DDE_Tnp_1"/>
    <property type="match status" value="1"/>
</dbReference>